<reference evidence="2 3" key="1">
    <citation type="submission" date="2018-10" db="EMBL/GenBank/DDBJ databases">
        <title>Complete Genome Sequence and Transcriptomic Profiles of a Marine Bacterium, Pseudoalteromonas agarivorans Hao 2018.</title>
        <authorList>
            <person name="Hao L."/>
        </authorList>
    </citation>
    <scope>NUCLEOTIDE SEQUENCE [LARGE SCALE GENOMIC DNA]</scope>
    <source>
        <strain evidence="2 3">Hao 2018</strain>
    </source>
</reference>
<organism evidence="2 3">
    <name type="scientific">Pseudoalteromonas agarivorans</name>
    <dbReference type="NCBI Taxonomy" id="176102"/>
    <lineage>
        <taxon>Bacteria</taxon>
        <taxon>Pseudomonadati</taxon>
        <taxon>Pseudomonadota</taxon>
        <taxon>Gammaproteobacteria</taxon>
        <taxon>Alteromonadales</taxon>
        <taxon>Pseudoalteromonadaceae</taxon>
        <taxon>Pseudoalteromonas</taxon>
    </lineage>
</organism>
<keyword evidence="1" id="KW-0732">Signal</keyword>
<name>A0AAD0TZ22_9GAMM</name>
<proteinExistence type="predicted"/>
<protein>
    <recommendedName>
        <fullName evidence="4">Lipoprotein</fullName>
    </recommendedName>
</protein>
<gene>
    <name evidence="2" type="ORF">D9T18_10580</name>
</gene>
<evidence type="ECO:0008006" key="4">
    <source>
        <dbReference type="Google" id="ProtNLM"/>
    </source>
</evidence>
<feature type="chain" id="PRO_5042111013" description="Lipoprotein" evidence="1">
    <location>
        <begin position="26"/>
        <end position="179"/>
    </location>
</feature>
<dbReference type="PROSITE" id="PS51257">
    <property type="entry name" value="PROKAR_LIPOPROTEIN"/>
    <property type="match status" value="1"/>
</dbReference>
<sequence length="179" mass="20294">MSYRFIKAALLQGAIICLVAACSQGAINKASSSHSSEWLLTDALYYNNKPVNWQQRRVNGCSTCLIQNDSVLQPEGITRFNTLYKDGAWVAVQEQSSLNVIRLKLPLHSPYLYVEQLANGELKLFNQQHTYKTKIGEVINITFKKQLFSIVITAFTLQDEKNAALPRRARLNYTALKLR</sequence>
<dbReference type="Proteomes" id="UP000279995">
    <property type="component" value="Chromosome I"/>
</dbReference>
<dbReference type="EMBL" id="CP033065">
    <property type="protein sequence ID" value="AYM87094.1"/>
    <property type="molecule type" value="Genomic_DNA"/>
</dbReference>
<dbReference type="AlphaFoldDB" id="A0AAD0TZ22"/>
<dbReference type="RefSeq" id="WP_121637727.1">
    <property type="nucleotide sequence ID" value="NZ_CP033065.1"/>
</dbReference>
<evidence type="ECO:0000313" key="2">
    <source>
        <dbReference type="EMBL" id="AYM87094.1"/>
    </source>
</evidence>
<evidence type="ECO:0000256" key="1">
    <source>
        <dbReference type="SAM" id="SignalP"/>
    </source>
</evidence>
<accession>A0AAD0TZ22</accession>
<feature type="signal peptide" evidence="1">
    <location>
        <begin position="1"/>
        <end position="25"/>
    </location>
</feature>
<evidence type="ECO:0000313" key="3">
    <source>
        <dbReference type="Proteomes" id="UP000279995"/>
    </source>
</evidence>